<dbReference type="GO" id="GO:0030246">
    <property type="term" value="F:carbohydrate binding"/>
    <property type="evidence" value="ECO:0007669"/>
    <property type="project" value="InterPro"/>
</dbReference>
<protein>
    <recommendedName>
        <fullName evidence="8">Peptidase S8/S53 domain-containing protein</fullName>
    </recommendedName>
</protein>
<evidence type="ECO:0000256" key="4">
    <source>
        <dbReference type="ARBA" id="ARBA00022825"/>
    </source>
</evidence>
<proteinExistence type="inferred from homology"/>
<dbReference type="InterPro" id="IPR015500">
    <property type="entry name" value="Peptidase_S8_subtilisin-rel"/>
</dbReference>
<dbReference type="InterPro" id="IPR023828">
    <property type="entry name" value="Peptidase_S8_Ser-AS"/>
</dbReference>
<dbReference type="InterPro" id="IPR011498">
    <property type="entry name" value="Kelch_2"/>
</dbReference>
<reference evidence="9" key="1">
    <citation type="submission" date="2021-01" db="EMBL/GenBank/DDBJ databases">
        <title>Whole genome shotgun sequence of Virgisporangium aliadipatigenens NBRC 105644.</title>
        <authorList>
            <person name="Komaki H."/>
            <person name="Tamura T."/>
        </authorList>
    </citation>
    <scope>NUCLEOTIDE SEQUENCE</scope>
    <source>
        <strain evidence="9">NBRC 105644</strain>
    </source>
</reference>
<evidence type="ECO:0000313" key="10">
    <source>
        <dbReference type="Proteomes" id="UP000619260"/>
    </source>
</evidence>
<gene>
    <name evidence="9" type="ORF">Val02_55130</name>
</gene>
<organism evidence="9 10">
    <name type="scientific">Virgisporangium aliadipatigenens</name>
    <dbReference type="NCBI Taxonomy" id="741659"/>
    <lineage>
        <taxon>Bacteria</taxon>
        <taxon>Bacillati</taxon>
        <taxon>Actinomycetota</taxon>
        <taxon>Actinomycetes</taxon>
        <taxon>Micromonosporales</taxon>
        <taxon>Micromonosporaceae</taxon>
        <taxon>Virgisporangium</taxon>
    </lineage>
</organism>
<feature type="active site" description="Charge relay system" evidence="5">
    <location>
        <position position="205"/>
    </location>
</feature>
<dbReference type="InterPro" id="IPR036852">
    <property type="entry name" value="Peptidase_S8/S53_dom_sf"/>
</dbReference>
<dbReference type="InterPro" id="IPR013784">
    <property type="entry name" value="Carb-bd-like_fold"/>
</dbReference>
<evidence type="ECO:0000256" key="6">
    <source>
        <dbReference type="SAM" id="MobiDB-lite"/>
    </source>
</evidence>
<dbReference type="InterPro" id="IPR015915">
    <property type="entry name" value="Kelch-typ_b-propeller"/>
</dbReference>
<evidence type="ECO:0000256" key="1">
    <source>
        <dbReference type="ARBA" id="ARBA00011073"/>
    </source>
</evidence>
<dbReference type="InterPro" id="IPR006652">
    <property type="entry name" value="Kelch_1"/>
</dbReference>
<evidence type="ECO:0000256" key="7">
    <source>
        <dbReference type="SAM" id="SignalP"/>
    </source>
</evidence>
<comment type="caution">
    <text evidence="9">The sequence shown here is derived from an EMBL/GenBank/DDBJ whole genome shotgun (WGS) entry which is preliminary data.</text>
</comment>
<sequence length="1484" mass="152350">MQHSRGGPSGSPGVRGPSPLRRAFTAGAALMMGVLTAATVATPANAAPSGADKIEKDVTDALAKSGSAKVFVYLNAKADLSAAAKQPGKAAQGQYVMDQLASTASESQRALAESLKANGTSFKQFWISNVMVVEANKALVDSIAARSDVKSVELVGTQYIVQPTAKTDGDVAPLATEWGLQNIQAPRVWNELGVRGEGVVVGSVDSGVQWDHPALVNKYRGKLADGTVNHNYNWGDTVNRCGNPSVAPCDFNDHGTHTMGTMVGDDGAGNQIGVAPGAKWIAAMGCESFTALGDCSEEALLGAGEWLLAPKDLNGQNPRPDLRPDLVNNSWGGGGNNPWYNETIAAWKAAGIVPIFSAGNAGPSCGTVGSPGQQPGVYAVGAYDVNNNIASFSSRGPAANGEVKPNISAPGANVRSSVVGNTYANFSGTSMAAPHISGVIALLISAAPALRGNESAIRQLIDDTATDTPNSQCGGTDDFNNVFGEGRVNAYEAVLASPRGPTGKVQGTVTNSATGAPVAGATVTSGAVSATTTAAGTYSLTLPSGENTVTVSAFGYATKTATVDLPQGGTVTLNFALEPQAQATLSGTVKDGSGHGWPLYAKIEISGRPGGPLYTNPFTGAYSVSLPANTTYTLTVTPIYPGYQTKTETVVLGGANATRDISVPVSTDCTAKGYQLQLPSLATETFDATTAPAGWTVVNRGVLGWQFNDPKATGNLTGGSGNFADADSDAAGSGTTFDSDLISPVYDLSSAAAPLLRFNSDFRDLGEEDFADISLSTDSGATWTRVYHETASKRGPRVEEVPLTAAANKSGVQLKFSYGGTYDWWWQVDNVSIVQKFCTPVAGGIVAGFTKDFNTGAALNGVTVTSVDKPADKTVSIATPDDPNIGDGFYWMFSSLTGDHPFTASKSPYASETKTVGVGADTTTQADFSLKSAKLTVAPTSIEAYVTLGGSRKTNVTVTNSGTAPAEVEVVERGGTFTALGKPGVARHDVAISGDDAKNAAKQATPANSKARAGVTAFDPTSVDATWSNIANVPTTLFDNAVVNLDGKLYSVGGSGVPSGSEKQLFIYDIASNTWTAGPAAPTSHAKGAAVAFDGKIYAIGGWTTSGAPNPAVDVYDPATNAWTTLAAQNPAPRSAAGVGVVDGKLYLVGGCTDGNCTASSNVVVFDPAAGTFSQVAPYPSAISWISCGGIGSSVYCAGGFDGQNSPKKGYAYSPAANAWTPIADLPTDQWAAADAVSGGKLILSAGIADDATVVTNRTQAYDPASDSWAQLPNANQTRYRAGGACAFYKVGGRDGGNQPTAQAEFLSEVGDCSAADGDVPWLSERPATFTLAPGASQVVQVTLTATPEAGIDQPGDYTAQLGFRAQQTGAAPTVDVKLHVLPPDNYGKVTGKVTGLQCSGSTVPLPAQLQFTLVNDSGTGYSVKAKADGTYQLWLPRGRYDLIVSKDGWVAQVKRVKVEPGIVLTQDFALKPFGGCNTRAGGV</sequence>
<dbReference type="PRINTS" id="PR00723">
    <property type="entry name" value="SUBTILISIN"/>
</dbReference>
<dbReference type="Pfam" id="PF07646">
    <property type="entry name" value="Kelch_2"/>
    <property type="match status" value="1"/>
</dbReference>
<dbReference type="SUPFAM" id="SSF52743">
    <property type="entry name" value="Subtilisin-like"/>
    <property type="match status" value="1"/>
</dbReference>
<evidence type="ECO:0000256" key="3">
    <source>
        <dbReference type="ARBA" id="ARBA00022801"/>
    </source>
</evidence>
<dbReference type="NCBIfam" id="NF038128">
    <property type="entry name" value="choice_anch_J"/>
    <property type="match status" value="1"/>
</dbReference>
<comment type="similarity">
    <text evidence="1 5">Belongs to the peptidase S8 family.</text>
</comment>
<feature type="domain" description="Peptidase S8/S53" evidence="8">
    <location>
        <begin position="196"/>
        <end position="484"/>
    </location>
</feature>
<feature type="signal peptide" evidence="7">
    <location>
        <begin position="1"/>
        <end position="46"/>
    </location>
</feature>
<feature type="active site" description="Charge relay system" evidence="5">
    <location>
        <position position="430"/>
    </location>
</feature>
<dbReference type="Gene3D" id="2.60.40.1120">
    <property type="entry name" value="Carboxypeptidase-like, regulatory domain"/>
    <property type="match status" value="3"/>
</dbReference>
<dbReference type="Gene3D" id="2.60.120.260">
    <property type="entry name" value="Galactose-binding domain-like"/>
    <property type="match status" value="1"/>
</dbReference>
<dbReference type="Pfam" id="PF24681">
    <property type="entry name" value="Kelch_KLHDC2_KLHL20_DRC7"/>
    <property type="match status" value="1"/>
</dbReference>
<feature type="active site" description="Charge relay system" evidence="5">
    <location>
        <position position="254"/>
    </location>
</feature>
<feature type="region of interest" description="Disordered" evidence="6">
    <location>
        <begin position="1"/>
        <end position="20"/>
    </location>
</feature>
<keyword evidence="7" id="KW-0732">Signal</keyword>
<dbReference type="PANTHER" id="PTHR43806">
    <property type="entry name" value="PEPTIDASE S8"/>
    <property type="match status" value="1"/>
</dbReference>
<dbReference type="GO" id="GO:0004252">
    <property type="term" value="F:serine-type endopeptidase activity"/>
    <property type="evidence" value="ECO:0007669"/>
    <property type="project" value="UniProtKB-UniRule"/>
</dbReference>
<name>A0A8J4DTY3_9ACTN</name>
<dbReference type="InterPro" id="IPR050131">
    <property type="entry name" value="Peptidase_S8_subtilisin-like"/>
</dbReference>
<dbReference type="InterPro" id="IPR000209">
    <property type="entry name" value="Peptidase_S8/S53_dom"/>
</dbReference>
<keyword evidence="10" id="KW-1185">Reference proteome</keyword>
<dbReference type="Proteomes" id="UP000619260">
    <property type="component" value="Unassembled WGS sequence"/>
</dbReference>
<dbReference type="Pfam" id="PF00082">
    <property type="entry name" value="Peptidase_S8"/>
    <property type="match status" value="1"/>
</dbReference>
<evidence type="ECO:0000259" key="8">
    <source>
        <dbReference type="Pfam" id="PF00082"/>
    </source>
</evidence>
<evidence type="ECO:0000256" key="5">
    <source>
        <dbReference type="PROSITE-ProRule" id="PRU01240"/>
    </source>
</evidence>
<dbReference type="EMBL" id="BOPF01000021">
    <property type="protein sequence ID" value="GIJ48627.1"/>
    <property type="molecule type" value="Genomic_DNA"/>
</dbReference>
<dbReference type="Gene3D" id="2.120.10.80">
    <property type="entry name" value="Kelch-type beta propeller"/>
    <property type="match status" value="1"/>
</dbReference>
<evidence type="ECO:0000313" key="9">
    <source>
        <dbReference type="EMBL" id="GIJ48627.1"/>
    </source>
</evidence>
<accession>A0A8J4DTY3</accession>
<dbReference type="Pfam" id="PF13620">
    <property type="entry name" value="CarboxypepD_reg"/>
    <property type="match status" value="1"/>
</dbReference>
<keyword evidence="3 5" id="KW-0378">Hydrolase</keyword>
<dbReference type="PROSITE" id="PS51892">
    <property type="entry name" value="SUBTILASE"/>
    <property type="match status" value="1"/>
</dbReference>
<dbReference type="SUPFAM" id="SSF49464">
    <property type="entry name" value="Carboxypeptidase regulatory domain-like"/>
    <property type="match status" value="1"/>
</dbReference>
<dbReference type="InterPro" id="IPR006311">
    <property type="entry name" value="TAT_signal"/>
</dbReference>
<dbReference type="SUPFAM" id="SSF117281">
    <property type="entry name" value="Kelch motif"/>
    <property type="match status" value="1"/>
</dbReference>
<dbReference type="PANTHER" id="PTHR43806:SF67">
    <property type="entry name" value="EGF-LIKE DOMAIN-CONTAINING PROTEIN"/>
    <property type="match status" value="1"/>
</dbReference>
<dbReference type="SUPFAM" id="SSF49452">
    <property type="entry name" value="Starch-binding domain-like"/>
    <property type="match status" value="1"/>
</dbReference>
<dbReference type="RefSeq" id="WP_239153366.1">
    <property type="nucleotide sequence ID" value="NZ_BOPF01000021.1"/>
</dbReference>
<dbReference type="GO" id="GO:0006508">
    <property type="term" value="P:proteolysis"/>
    <property type="evidence" value="ECO:0007669"/>
    <property type="project" value="UniProtKB-KW"/>
</dbReference>
<keyword evidence="4 5" id="KW-0720">Serine protease</keyword>
<dbReference type="PROSITE" id="PS00138">
    <property type="entry name" value="SUBTILASE_SER"/>
    <property type="match status" value="1"/>
</dbReference>
<evidence type="ECO:0000256" key="2">
    <source>
        <dbReference type="ARBA" id="ARBA00022670"/>
    </source>
</evidence>
<dbReference type="InterPro" id="IPR008969">
    <property type="entry name" value="CarboxyPept-like_regulatory"/>
</dbReference>
<dbReference type="Gene3D" id="3.40.50.200">
    <property type="entry name" value="Peptidase S8/S53 domain"/>
    <property type="match status" value="1"/>
</dbReference>
<dbReference type="SMART" id="SM00612">
    <property type="entry name" value="Kelch"/>
    <property type="match status" value="5"/>
</dbReference>
<feature type="chain" id="PRO_5035156529" description="Peptidase S8/S53 domain-containing protein" evidence="7">
    <location>
        <begin position="47"/>
        <end position="1484"/>
    </location>
</feature>
<dbReference type="PROSITE" id="PS51318">
    <property type="entry name" value="TAT"/>
    <property type="match status" value="1"/>
</dbReference>
<keyword evidence="2 5" id="KW-0645">Protease</keyword>